<dbReference type="AlphaFoldDB" id="A0A344TJC5"/>
<name>A0A344TJC5_9BACT</name>
<dbReference type="Gene3D" id="3.30.310.110">
    <property type="entry name" value="XisI-like"/>
    <property type="match status" value="1"/>
</dbReference>
<gene>
    <name evidence="1" type="ORF">DR864_13795</name>
</gene>
<keyword evidence="2" id="KW-1185">Reference proteome</keyword>
<evidence type="ECO:0000313" key="2">
    <source>
        <dbReference type="Proteomes" id="UP000251993"/>
    </source>
</evidence>
<protein>
    <submittedName>
        <fullName evidence="1">XisI protein</fullName>
    </submittedName>
</protein>
<dbReference type="Proteomes" id="UP000251993">
    <property type="component" value="Chromosome"/>
</dbReference>
<dbReference type="RefSeq" id="WP_114067528.1">
    <property type="nucleotide sequence ID" value="NZ_CP030850.1"/>
</dbReference>
<proteinExistence type="predicted"/>
<evidence type="ECO:0000313" key="1">
    <source>
        <dbReference type="EMBL" id="AXE18746.1"/>
    </source>
</evidence>
<dbReference type="InterPro" id="IPR014968">
    <property type="entry name" value="XisI"/>
</dbReference>
<sequence>MDKLTEYKQIAPKIVEEVAGLSPMIENGVENQLITDDEHGHYLYFGVGWTKINSGWTYASFIHIDVKPDGKVWLQHDGTDLRIAEKLQKYGIPKSDIVIGFQAPAVRPYLEGYAVA</sequence>
<dbReference type="OrthoDB" id="961570at2"/>
<dbReference type="SUPFAM" id="SSF143847">
    <property type="entry name" value="XisI-like"/>
    <property type="match status" value="1"/>
</dbReference>
<dbReference type="InterPro" id="IPR035943">
    <property type="entry name" value="XisI-like_sf"/>
</dbReference>
<dbReference type="CDD" id="cd16382">
    <property type="entry name" value="XisI-like"/>
    <property type="match status" value="1"/>
</dbReference>
<dbReference type="EMBL" id="CP030850">
    <property type="protein sequence ID" value="AXE18746.1"/>
    <property type="molecule type" value="Genomic_DNA"/>
</dbReference>
<dbReference type="KEGG" id="run:DR864_13795"/>
<reference evidence="1 2" key="1">
    <citation type="submission" date="2018-07" db="EMBL/GenBank/DDBJ databases">
        <title>Genome sequencing of Runella.</title>
        <authorList>
            <person name="Baek M.-G."/>
            <person name="Yi H."/>
        </authorList>
    </citation>
    <scope>NUCLEOTIDE SEQUENCE [LARGE SCALE GENOMIC DNA]</scope>
    <source>
        <strain evidence="1 2">HYN0085</strain>
    </source>
</reference>
<organism evidence="1 2">
    <name type="scientific">Runella rosea</name>
    <dbReference type="NCBI Taxonomy" id="2259595"/>
    <lineage>
        <taxon>Bacteria</taxon>
        <taxon>Pseudomonadati</taxon>
        <taxon>Bacteroidota</taxon>
        <taxon>Cytophagia</taxon>
        <taxon>Cytophagales</taxon>
        <taxon>Spirosomataceae</taxon>
        <taxon>Runella</taxon>
    </lineage>
</organism>
<accession>A0A344TJC5</accession>
<dbReference type="Pfam" id="PF08869">
    <property type="entry name" value="XisI"/>
    <property type="match status" value="1"/>
</dbReference>